<feature type="binding site" evidence="16">
    <location>
        <begin position="100"/>
        <end position="103"/>
    </location>
    <ligand>
        <name>substrate</name>
    </ligand>
</feature>
<dbReference type="CDD" id="cd24015">
    <property type="entry name" value="ASKHA_NBD_PanK-III"/>
    <property type="match status" value="1"/>
</dbReference>
<evidence type="ECO:0000256" key="4">
    <source>
        <dbReference type="ARBA" id="ARBA00005225"/>
    </source>
</evidence>
<dbReference type="NCBIfam" id="TIGR00671">
    <property type="entry name" value="baf"/>
    <property type="match status" value="1"/>
</dbReference>
<comment type="pathway">
    <text evidence="4 16">Cofactor biosynthesis; coenzyme A biosynthesis; CoA from (R)-pantothenate: step 1/5.</text>
</comment>
<dbReference type="InterPro" id="IPR004619">
    <property type="entry name" value="Type_III_PanK"/>
</dbReference>
<comment type="catalytic activity">
    <reaction evidence="1 16">
        <text>(R)-pantothenate + ATP = (R)-4'-phosphopantothenate + ADP + H(+)</text>
        <dbReference type="Rhea" id="RHEA:16373"/>
        <dbReference type="ChEBI" id="CHEBI:10986"/>
        <dbReference type="ChEBI" id="CHEBI:15378"/>
        <dbReference type="ChEBI" id="CHEBI:29032"/>
        <dbReference type="ChEBI" id="CHEBI:30616"/>
        <dbReference type="ChEBI" id="CHEBI:456216"/>
        <dbReference type="EC" id="2.7.1.33"/>
    </reaction>
</comment>
<keyword evidence="7 16" id="KW-0963">Cytoplasm</keyword>
<evidence type="ECO:0000256" key="8">
    <source>
        <dbReference type="ARBA" id="ARBA00022679"/>
    </source>
</evidence>
<dbReference type="Proteomes" id="UP000608345">
    <property type="component" value="Unassembled WGS sequence"/>
</dbReference>
<keyword evidence="12 16" id="KW-0630">Potassium</keyword>
<dbReference type="EC" id="2.7.1.33" evidence="6 16"/>
<evidence type="ECO:0000256" key="6">
    <source>
        <dbReference type="ARBA" id="ARBA00012102"/>
    </source>
</evidence>
<feature type="active site" description="Proton acceptor" evidence="16">
    <location>
        <position position="102"/>
    </location>
</feature>
<keyword evidence="9 16" id="KW-0547">Nucleotide-binding</keyword>
<comment type="function">
    <text evidence="16">Catalyzes the phosphorylation of pantothenate (Pan), the first step in CoA biosynthesis.</text>
</comment>
<dbReference type="GO" id="GO:0015937">
    <property type="term" value="P:coenzyme A biosynthetic process"/>
    <property type="evidence" value="ECO:0007669"/>
    <property type="project" value="UniProtKB-UniRule"/>
</dbReference>
<reference evidence="17" key="1">
    <citation type="journal article" date="2014" name="Int. J. Syst. Evol. Microbiol.">
        <title>Complete genome sequence of Corynebacterium casei LMG S-19264T (=DSM 44701T), isolated from a smear-ripened cheese.</title>
        <authorList>
            <consortium name="US DOE Joint Genome Institute (JGI-PGF)"/>
            <person name="Walter F."/>
            <person name="Albersmeier A."/>
            <person name="Kalinowski J."/>
            <person name="Ruckert C."/>
        </authorList>
    </citation>
    <scope>NUCLEOTIDE SEQUENCE</scope>
    <source>
        <strain evidence="17">KCTC 23732</strain>
    </source>
</reference>
<evidence type="ECO:0000256" key="16">
    <source>
        <dbReference type="HAMAP-Rule" id="MF_01274"/>
    </source>
</evidence>
<dbReference type="GO" id="GO:0005737">
    <property type="term" value="C:cytoplasm"/>
    <property type="evidence" value="ECO:0007669"/>
    <property type="project" value="UniProtKB-SubCell"/>
</dbReference>
<feature type="binding site" evidence="16">
    <location>
        <position position="182"/>
    </location>
    <ligand>
        <name>substrate</name>
    </ligand>
</feature>
<dbReference type="GO" id="GO:0004594">
    <property type="term" value="F:pantothenate kinase activity"/>
    <property type="evidence" value="ECO:0007669"/>
    <property type="project" value="UniProtKB-UniRule"/>
</dbReference>
<accession>A0A918JKF5</accession>
<evidence type="ECO:0000313" key="17">
    <source>
        <dbReference type="EMBL" id="GGW84954.1"/>
    </source>
</evidence>
<comment type="subunit">
    <text evidence="5 16">Homodimer.</text>
</comment>
<dbReference type="PANTHER" id="PTHR34265">
    <property type="entry name" value="TYPE III PANTOTHENATE KINASE"/>
    <property type="match status" value="1"/>
</dbReference>
<keyword evidence="11 16" id="KW-0067">ATP-binding</keyword>
<dbReference type="GO" id="GO:0005524">
    <property type="term" value="F:ATP binding"/>
    <property type="evidence" value="ECO:0007669"/>
    <property type="project" value="UniProtKB-UniRule"/>
</dbReference>
<dbReference type="HAMAP" id="MF_01274">
    <property type="entry name" value="Pantothen_kinase_3"/>
    <property type="match status" value="1"/>
</dbReference>
<evidence type="ECO:0000256" key="7">
    <source>
        <dbReference type="ARBA" id="ARBA00022490"/>
    </source>
</evidence>
<evidence type="ECO:0000256" key="11">
    <source>
        <dbReference type="ARBA" id="ARBA00022840"/>
    </source>
</evidence>
<feature type="binding site" evidence="16">
    <location>
        <position position="93"/>
    </location>
    <ligand>
        <name>substrate</name>
    </ligand>
</feature>
<name>A0A918JKF5_9BURK</name>
<evidence type="ECO:0000256" key="14">
    <source>
        <dbReference type="ARBA" id="ARBA00038036"/>
    </source>
</evidence>
<evidence type="ECO:0000256" key="2">
    <source>
        <dbReference type="ARBA" id="ARBA00001958"/>
    </source>
</evidence>
<dbReference type="AlphaFoldDB" id="A0A918JKF5"/>
<dbReference type="Pfam" id="PF03309">
    <property type="entry name" value="Pan_kinase"/>
    <property type="match status" value="1"/>
</dbReference>
<reference evidence="17" key="2">
    <citation type="submission" date="2020-09" db="EMBL/GenBank/DDBJ databases">
        <authorList>
            <person name="Sun Q."/>
            <person name="Kim S."/>
        </authorList>
    </citation>
    <scope>NUCLEOTIDE SEQUENCE</scope>
    <source>
        <strain evidence="17">KCTC 23732</strain>
    </source>
</reference>
<evidence type="ECO:0000256" key="3">
    <source>
        <dbReference type="ARBA" id="ARBA00004496"/>
    </source>
</evidence>
<evidence type="ECO:0000256" key="12">
    <source>
        <dbReference type="ARBA" id="ARBA00022958"/>
    </source>
</evidence>
<sequence>MLMLLIDSGNTRVKVTYLINQFRQTEDLLVLEHDHIDKLHDWCNTLPEVPVRAIGVNVAGEVIAHKIQQALPASCPLQWLVAQAQTLHLKNSYQHPEQLGADRWMGLLGLSEHRQHPELPAMLVSFGTATTVDTIDADNIFMGGLIFPGVMLMRASLHKGTANLPAIDLRKSEVPPAFAHNTEQAILSGIIAAQAGAIVRQWKAVLDKTGHPPTIFVTGGARHGVLPELHRLLNDIAQVKGFDTITLQEIESPVLDGLRIYARAEWNH</sequence>
<comment type="caution">
    <text evidence="17">The sequence shown here is derived from an EMBL/GenBank/DDBJ whole genome shotgun (WGS) entry which is preliminary data.</text>
</comment>
<comment type="cofactor">
    <cofactor evidence="2">
        <name>K(+)</name>
        <dbReference type="ChEBI" id="CHEBI:29103"/>
    </cofactor>
</comment>
<organism evidence="17 18">
    <name type="scientific">Advenella faeciporci</name>
    <dbReference type="NCBI Taxonomy" id="797535"/>
    <lineage>
        <taxon>Bacteria</taxon>
        <taxon>Pseudomonadati</taxon>
        <taxon>Pseudomonadota</taxon>
        <taxon>Betaproteobacteria</taxon>
        <taxon>Burkholderiales</taxon>
        <taxon>Alcaligenaceae</taxon>
    </lineage>
</organism>
<evidence type="ECO:0000256" key="5">
    <source>
        <dbReference type="ARBA" id="ARBA00011738"/>
    </source>
</evidence>
<keyword evidence="18" id="KW-1185">Reference proteome</keyword>
<comment type="subcellular location">
    <subcellularLocation>
        <location evidence="3 16">Cytoplasm</location>
    </subcellularLocation>
</comment>
<evidence type="ECO:0000256" key="15">
    <source>
        <dbReference type="ARBA" id="ARBA00040883"/>
    </source>
</evidence>
<evidence type="ECO:0000256" key="13">
    <source>
        <dbReference type="ARBA" id="ARBA00022993"/>
    </source>
</evidence>
<comment type="caution">
    <text evidence="16">Lacks conserved residue(s) required for the propagation of feature annotation.</text>
</comment>
<keyword evidence="10 16" id="KW-0418">Kinase</keyword>
<feature type="binding site" evidence="16">
    <location>
        <begin position="7"/>
        <end position="14"/>
    </location>
    <ligand>
        <name>ATP</name>
        <dbReference type="ChEBI" id="CHEBI:30616"/>
    </ligand>
</feature>
<dbReference type="InterPro" id="IPR043129">
    <property type="entry name" value="ATPase_NBD"/>
</dbReference>
<dbReference type="PANTHER" id="PTHR34265:SF1">
    <property type="entry name" value="TYPE III PANTOTHENATE KINASE"/>
    <property type="match status" value="1"/>
</dbReference>
<evidence type="ECO:0000256" key="1">
    <source>
        <dbReference type="ARBA" id="ARBA00001206"/>
    </source>
</evidence>
<feature type="binding site" evidence="16">
    <location>
        <position position="128"/>
    </location>
    <ligand>
        <name>ATP</name>
        <dbReference type="ChEBI" id="CHEBI:30616"/>
    </ligand>
</feature>
<dbReference type="SUPFAM" id="SSF53067">
    <property type="entry name" value="Actin-like ATPase domain"/>
    <property type="match status" value="2"/>
</dbReference>
<dbReference type="RefSeq" id="WP_189384747.1">
    <property type="nucleotide sequence ID" value="NZ_BAABFY010000053.1"/>
</dbReference>
<evidence type="ECO:0000256" key="10">
    <source>
        <dbReference type="ARBA" id="ARBA00022777"/>
    </source>
</evidence>
<evidence type="ECO:0000313" key="18">
    <source>
        <dbReference type="Proteomes" id="UP000608345"/>
    </source>
</evidence>
<dbReference type="EMBL" id="BMYS01000007">
    <property type="protein sequence ID" value="GGW84954.1"/>
    <property type="molecule type" value="Genomic_DNA"/>
</dbReference>
<proteinExistence type="inferred from homology"/>
<keyword evidence="13 16" id="KW-0173">Coenzyme A biosynthesis</keyword>
<keyword evidence="8 16" id="KW-0808">Transferase</keyword>
<gene>
    <name evidence="17" type="primary">baf</name>
    <name evidence="16" type="synonym">coaX</name>
    <name evidence="17" type="ORF">GCM10011450_13750</name>
</gene>
<comment type="similarity">
    <text evidence="14 16">Belongs to the type III pantothenate kinase family.</text>
</comment>
<protein>
    <recommendedName>
        <fullName evidence="15 16">Type III pantothenate kinase</fullName>
        <ecNumber evidence="6 16">2.7.1.33</ecNumber>
    </recommendedName>
    <alternativeName>
        <fullName evidence="16">PanK-III</fullName>
    </alternativeName>
    <alternativeName>
        <fullName evidence="16">Pantothenic acid kinase</fullName>
    </alternativeName>
</protein>
<comment type="cofactor">
    <cofactor evidence="16">
        <name>NH4(+)</name>
        <dbReference type="ChEBI" id="CHEBI:28938"/>
    </cofactor>
    <cofactor evidence="16">
        <name>K(+)</name>
        <dbReference type="ChEBI" id="CHEBI:29103"/>
    </cofactor>
    <text evidence="16">A monovalent cation. Ammonium or potassium.</text>
</comment>
<evidence type="ECO:0000256" key="9">
    <source>
        <dbReference type="ARBA" id="ARBA00022741"/>
    </source>
</evidence>
<dbReference type="Gene3D" id="3.30.420.40">
    <property type="match status" value="2"/>
</dbReference>